<dbReference type="EMBL" id="JBHSNG010000003">
    <property type="protein sequence ID" value="MFC5580229.1"/>
    <property type="molecule type" value="Genomic_DNA"/>
</dbReference>
<evidence type="ECO:0000256" key="1">
    <source>
        <dbReference type="SAM" id="SignalP"/>
    </source>
</evidence>
<accession>A0ABW0SUQ2</accession>
<proteinExistence type="predicted"/>
<keyword evidence="3" id="KW-1185">Reference proteome</keyword>
<feature type="signal peptide" evidence="1">
    <location>
        <begin position="1"/>
        <end position="27"/>
    </location>
</feature>
<reference evidence="3" key="1">
    <citation type="journal article" date="2019" name="Int. J. Syst. Evol. Microbiol.">
        <title>The Global Catalogue of Microorganisms (GCM) 10K type strain sequencing project: providing services to taxonomists for standard genome sequencing and annotation.</title>
        <authorList>
            <consortium name="The Broad Institute Genomics Platform"/>
            <consortium name="The Broad Institute Genome Sequencing Center for Infectious Disease"/>
            <person name="Wu L."/>
            <person name="Ma J."/>
        </authorList>
    </citation>
    <scope>NUCLEOTIDE SEQUENCE [LARGE SCALE GENOMIC DNA]</scope>
    <source>
        <strain evidence="3">CGMCC 1.13587</strain>
    </source>
</reference>
<comment type="caution">
    <text evidence="2">The sequence shown here is derived from an EMBL/GenBank/DDBJ whole genome shotgun (WGS) entry which is preliminary data.</text>
</comment>
<evidence type="ECO:0000313" key="2">
    <source>
        <dbReference type="EMBL" id="MFC5580229.1"/>
    </source>
</evidence>
<gene>
    <name evidence="2" type="ORF">ACFPPB_03765</name>
</gene>
<name>A0ABW0SUQ2_9GAMM</name>
<evidence type="ECO:0000313" key="3">
    <source>
        <dbReference type="Proteomes" id="UP001596111"/>
    </source>
</evidence>
<feature type="chain" id="PRO_5046203236" evidence="1">
    <location>
        <begin position="28"/>
        <end position="152"/>
    </location>
</feature>
<dbReference type="Proteomes" id="UP001596111">
    <property type="component" value="Unassembled WGS sequence"/>
</dbReference>
<protein>
    <submittedName>
        <fullName evidence="2">Uncharacterized protein</fullName>
    </submittedName>
</protein>
<keyword evidence="1" id="KW-0732">Signal</keyword>
<dbReference type="RefSeq" id="WP_377324561.1">
    <property type="nucleotide sequence ID" value="NZ_JBHSNG010000003.1"/>
</dbReference>
<organism evidence="2 3">
    <name type="scientific">Rhodanobacter terrae</name>
    <dbReference type="NCBI Taxonomy" id="418647"/>
    <lineage>
        <taxon>Bacteria</taxon>
        <taxon>Pseudomonadati</taxon>
        <taxon>Pseudomonadota</taxon>
        <taxon>Gammaproteobacteria</taxon>
        <taxon>Lysobacterales</taxon>
        <taxon>Rhodanobacteraceae</taxon>
        <taxon>Rhodanobacter</taxon>
    </lineage>
</organism>
<sequence length="152" mass="15508">MNRKGFAVSTALLVGLMAITLAGPAAAQQQPTAGLGSAWPTDATDVSLAPGYHVYTWTNSGVKYIQVNDYAGNVLVAVATANGAFLPLPMGRSANNLQTPQAGTTSTTSTTSGVTLYQDGSVQVTATPQTSGATLFQAATCTNPVECTTHIN</sequence>